<feature type="region of interest" description="Disordered" evidence="10">
    <location>
        <begin position="1"/>
        <end position="23"/>
    </location>
</feature>
<gene>
    <name evidence="12" type="primary">sctU</name>
    <name evidence="12" type="ORF">ACI6Q5_10965</name>
    <name evidence="13" type="ORF">XcodCFBP4690_15015</name>
</gene>
<evidence type="ECO:0000256" key="4">
    <source>
        <dbReference type="ARBA" id="ARBA00022475"/>
    </source>
</evidence>
<comment type="caution">
    <text evidence="13">The sequence shown here is derived from an EMBL/GenBank/DDBJ whole genome shotgun (WGS) entry which is preliminary data.</text>
</comment>
<evidence type="ECO:0000256" key="5">
    <source>
        <dbReference type="ARBA" id="ARBA00022692"/>
    </source>
</evidence>
<dbReference type="InterPro" id="IPR006135">
    <property type="entry name" value="T3SS_substrate_exporter"/>
</dbReference>
<feature type="compositionally biased region" description="Basic and acidic residues" evidence="10">
    <location>
        <begin position="1"/>
        <end position="22"/>
    </location>
</feature>
<comment type="similarity">
    <text evidence="2">Belongs to the type III secretion exporter family.</text>
</comment>
<keyword evidence="7 11" id="KW-0472">Membrane</keyword>
<feature type="transmembrane region" description="Helical" evidence="11">
    <location>
        <begin position="29"/>
        <end position="50"/>
    </location>
</feature>
<dbReference type="PRINTS" id="PR00950">
    <property type="entry name" value="TYPE3IMSPROT"/>
</dbReference>
<sequence length="357" mass="38633">MSDEKTEKPTEKKLQDARRDGEVPVSPDVTAAAVLLAALLVMKLAGSYFVEHLHALMSIGLDFIANTRDATGLNRALGRIGIQAAWLTLPFVVSCLAAGLIGSFLQTGLNASLKPVTPKFESLNPVNGVKKLFSLRSLINLLKLGIKAAVIGVVLWYGLRALMPTIIGLAYQPTPDIAQIGWRALGILCALAVLVFVVVGAADWSVQRWLFIRDKRMSKDEQKREHKDSEGDPELKGKRKELAKELVFGDPRERVAKAKVMVVNPTHYAVALAYEPDGFGLPQVVAKGVDDAALELRAYANDQGIPIVANPPLARALHQVELGEAIPESLFETVAVVLRWVDELGRGNDDGSGPLPC</sequence>
<dbReference type="NCBIfam" id="TIGR01404">
    <property type="entry name" value="FlhB_rel_III"/>
    <property type="match status" value="1"/>
</dbReference>
<evidence type="ECO:0000256" key="10">
    <source>
        <dbReference type="SAM" id="MobiDB-lite"/>
    </source>
</evidence>
<proteinExistence type="inferred from homology"/>
<evidence type="ECO:0000313" key="12">
    <source>
        <dbReference type="EMBL" id="MFO3705487.1"/>
    </source>
</evidence>
<comment type="function">
    <text evidence="9">Required for formation of the rod structure in the basal body of the flagellar apparatus. Together with FliI and FliH, may constitute the export apparatus of flagellin.</text>
</comment>
<accession>A0A2S7CKE9</accession>
<dbReference type="InterPro" id="IPR029025">
    <property type="entry name" value="T3SS_substrate_exporter_C"/>
</dbReference>
<keyword evidence="6 11" id="KW-1133">Transmembrane helix</keyword>
<feature type="transmembrane region" description="Helical" evidence="11">
    <location>
        <begin position="180"/>
        <end position="202"/>
    </location>
</feature>
<dbReference type="SUPFAM" id="SSF160544">
    <property type="entry name" value="EscU C-terminal domain-like"/>
    <property type="match status" value="1"/>
</dbReference>
<dbReference type="EMBL" id="JBJGBS010000042">
    <property type="protein sequence ID" value="MFO3705487.1"/>
    <property type="molecule type" value="Genomic_DNA"/>
</dbReference>
<evidence type="ECO:0000256" key="8">
    <source>
        <dbReference type="ARBA" id="ARBA00023225"/>
    </source>
</evidence>
<reference evidence="12 15" key="2">
    <citation type="submission" date="2024-11" db="EMBL/GenBank/DDBJ databases">
        <title>Genome sequencing of Xanthomonas codiaei.</title>
        <authorList>
            <person name="Studholme D.J."/>
        </authorList>
    </citation>
    <scope>NUCLEOTIDE SEQUENCE [LARGE SCALE GENOMIC DNA]</scope>
    <source>
        <strain evidence="12 15">NCPPB 4350</strain>
    </source>
</reference>
<evidence type="ECO:0000256" key="7">
    <source>
        <dbReference type="ARBA" id="ARBA00023136"/>
    </source>
</evidence>
<feature type="transmembrane region" description="Helical" evidence="11">
    <location>
        <begin position="138"/>
        <end position="159"/>
    </location>
</feature>
<dbReference type="AlphaFoldDB" id="A0A2S7CKE9"/>
<dbReference type="Gene3D" id="3.40.1690.10">
    <property type="entry name" value="secretion proteins EscU"/>
    <property type="match status" value="1"/>
</dbReference>
<name>A0A2S7CKE9_9XANT</name>
<dbReference type="PANTHER" id="PTHR30531:SF12">
    <property type="entry name" value="FLAGELLAR BIOSYNTHETIC PROTEIN FLHB"/>
    <property type="match status" value="1"/>
</dbReference>
<dbReference type="OrthoDB" id="9807950at2"/>
<feature type="transmembrane region" description="Helical" evidence="11">
    <location>
        <begin position="84"/>
        <end position="105"/>
    </location>
</feature>
<dbReference type="EMBL" id="MDEC01000021">
    <property type="protein sequence ID" value="PPU62034.1"/>
    <property type="molecule type" value="Genomic_DNA"/>
</dbReference>
<dbReference type="Proteomes" id="UP001637990">
    <property type="component" value="Unassembled WGS sequence"/>
</dbReference>
<evidence type="ECO:0000313" key="13">
    <source>
        <dbReference type="EMBL" id="PPU62034.1"/>
    </source>
</evidence>
<reference evidence="13 14" key="1">
    <citation type="submission" date="2016-08" db="EMBL/GenBank/DDBJ databases">
        <authorList>
            <person name="Seilhamer J.J."/>
        </authorList>
    </citation>
    <scope>NUCLEOTIDE SEQUENCE [LARGE SCALE GENOMIC DNA]</scope>
    <source>
        <strain evidence="13 14">CFBP4690</strain>
    </source>
</reference>
<keyword evidence="4" id="KW-1003">Cell membrane</keyword>
<evidence type="ECO:0000313" key="15">
    <source>
        <dbReference type="Proteomes" id="UP001637990"/>
    </source>
</evidence>
<evidence type="ECO:0000256" key="11">
    <source>
        <dbReference type="SAM" id="Phobius"/>
    </source>
</evidence>
<comment type="subcellular location">
    <subcellularLocation>
        <location evidence="1">Cell membrane</location>
        <topology evidence="1">Multi-pass membrane protein</topology>
    </subcellularLocation>
</comment>
<protein>
    <recommendedName>
        <fullName evidence="3">Flagellar biosynthetic protein FlhB</fullName>
    </recommendedName>
</protein>
<dbReference type="InterPro" id="IPR006307">
    <property type="entry name" value="BsaZ-like"/>
</dbReference>
<keyword evidence="8" id="KW-0653">Protein transport</keyword>
<keyword evidence="15" id="KW-1185">Reference proteome</keyword>
<dbReference type="GO" id="GO:0005886">
    <property type="term" value="C:plasma membrane"/>
    <property type="evidence" value="ECO:0007669"/>
    <property type="project" value="UniProtKB-SubCell"/>
</dbReference>
<evidence type="ECO:0000256" key="9">
    <source>
        <dbReference type="ARBA" id="ARBA00025078"/>
    </source>
</evidence>
<keyword evidence="8" id="KW-1006">Bacterial flagellum protein export</keyword>
<evidence type="ECO:0000256" key="3">
    <source>
        <dbReference type="ARBA" id="ARBA00021622"/>
    </source>
</evidence>
<keyword evidence="5 11" id="KW-0812">Transmembrane</keyword>
<evidence type="ECO:0000256" key="2">
    <source>
        <dbReference type="ARBA" id="ARBA00010690"/>
    </source>
</evidence>
<evidence type="ECO:0000256" key="1">
    <source>
        <dbReference type="ARBA" id="ARBA00004651"/>
    </source>
</evidence>
<dbReference type="Pfam" id="PF01312">
    <property type="entry name" value="Bac_export_2"/>
    <property type="match status" value="1"/>
</dbReference>
<evidence type="ECO:0000256" key="6">
    <source>
        <dbReference type="ARBA" id="ARBA00022989"/>
    </source>
</evidence>
<dbReference type="Proteomes" id="UP000237872">
    <property type="component" value="Unassembled WGS sequence"/>
</dbReference>
<dbReference type="PANTHER" id="PTHR30531">
    <property type="entry name" value="FLAGELLAR BIOSYNTHETIC PROTEIN FLHB"/>
    <property type="match status" value="1"/>
</dbReference>
<organism evidence="13 14">
    <name type="scientific">Xanthomonas codiaei</name>
    <dbReference type="NCBI Taxonomy" id="56463"/>
    <lineage>
        <taxon>Bacteria</taxon>
        <taxon>Pseudomonadati</taxon>
        <taxon>Pseudomonadota</taxon>
        <taxon>Gammaproteobacteria</taxon>
        <taxon>Lysobacterales</taxon>
        <taxon>Lysobacteraceae</taxon>
        <taxon>Xanthomonas</taxon>
    </lineage>
</organism>
<dbReference type="RefSeq" id="WP_104542060.1">
    <property type="nucleotide sequence ID" value="NZ_JBJGBS010000042.1"/>
</dbReference>
<dbReference type="GO" id="GO:0009306">
    <property type="term" value="P:protein secretion"/>
    <property type="evidence" value="ECO:0007669"/>
    <property type="project" value="InterPro"/>
</dbReference>
<keyword evidence="8" id="KW-0813">Transport</keyword>
<evidence type="ECO:0000313" key="14">
    <source>
        <dbReference type="Proteomes" id="UP000237872"/>
    </source>
</evidence>